<evidence type="ECO:0000313" key="2">
    <source>
        <dbReference type="EMBL" id="MFC6592717.1"/>
    </source>
</evidence>
<proteinExistence type="predicted"/>
<evidence type="ECO:0008006" key="4">
    <source>
        <dbReference type="Google" id="ProtNLM"/>
    </source>
</evidence>
<dbReference type="EMBL" id="JBHSWD010000002">
    <property type="protein sequence ID" value="MFC6592717.1"/>
    <property type="molecule type" value="Genomic_DNA"/>
</dbReference>
<protein>
    <recommendedName>
        <fullName evidence="4">Oxidoreductase molybdopterin-binding domain-containing protein</fullName>
    </recommendedName>
</protein>
<comment type="caution">
    <text evidence="2">The sequence shown here is derived from an EMBL/GenBank/DDBJ whole genome shotgun (WGS) entry which is preliminary data.</text>
</comment>
<name>A0ABW1YEB3_9DEIO</name>
<feature type="chain" id="PRO_5045967991" description="Oxidoreductase molybdopterin-binding domain-containing protein" evidence="1">
    <location>
        <begin position="23"/>
        <end position="182"/>
    </location>
</feature>
<feature type="signal peptide" evidence="1">
    <location>
        <begin position="1"/>
        <end position="22"/>
    </location>
</feature>
<dbReference type="Proteomes" id="UP001596297">
    <property type="component" value="Unassembled WGS sequence"/>
</dbReference>
<accession>A0ABW1YEB3</accession>
<sequence>MPPLLFATFILFAALGSATAQSSVQWTRHETVRPSLLLVTPQSLRHPAHAYREALVRADPLFGRDLTVQGVTLESVLQRQFGNLAALAEAGTLLGITDRQGHTVRIPLAQVLGQGGLLAYAVAGQSGWPPAGQPGGRTAALYLVWPSGEPASTLRIWDVTRLSLTAPHRPARPAPTSRPARP</sequence>
<organism evidence="2 3">
    <name type="scientific">Deinococcus lacus</name>
    <dbReference type="NCBI Taxonomy" id="392561"/>
    <lineage>
        <taxon>Bacteria</taxon>
        <taxon>Thermotogati</taxon>
        <taxon>Deinococcota</taxon>
        <taxon>Deinococci</taxon>
        <taxon>Deinococcales</taxon>
        <taxon>Deinococcaceae</taxon>
        <taxon>Deinococcus</taxon>
    </lineage>
</organism>
<gene>
    <name evidence="2" type="ORF">ACFP81_12405</name>
</gene>
<evidence type="ECO:0000256" key="1">
    <source>
        <dbReference type="SAM" id="SignalP"/>
    </source>
</evidence>
<keyword evidence="1" id="KW-0732">Signal</keyword>
<dbReference type="RefSeq" id="WP_380083835.1">
    <property type="nucleotide sequence ID" value="NZ_JBHSWD010000002.1"/>
</dbReference>
<reference evidence="3" key="1">
    <citation type="journal article" date="2019" name="Int. J. Syst. Evol. Microbiol.">
        <title>The Global Catalogue of Microorganisms (GCM) 10K type strain sequencing project: providing services to taxonomists for standard genome sequencing and annotation.</title>
        <authorList>
            <consortium name="The Broad Institute Genomics Platform"/>
            <consortium name="The Broad Institute Genome Sequencing Center for Infectious Disease"/>
            <person name="Wu L."/>
            <person name="Ma J."/>
        </authorList>
    </citation>
    <scope>NUCLEOTIDE SEQUENCE [LARGE SCALE GENOMIC DNA]</scope>
    <source>
        <strain evidence="3">CGMCC 1.15772</strain>
    </source>
</reference>
<keyword evidence="3" id="KW-1185">Reference proteome</keyword>
<evidence type="ECO:0000313" key="3">
    <source>
        <dbReference type="Proteomes" id="UP001596297"/>
    </source>
</evidence>